<evidence type="ECO:0000313" key="1">
    <source>
        <dbReference type="EMBL" id="ACI16864.1"/>
    </source>
</evidence>
<keyword evidence="2" id="KW-1185">Reference proteome</keyword>
<proteinExistence type="predicted"/>
<sequence>MQCVNSRYYERKKESGRKPFAVAVWLTRSAQ</sequence>
<dbReference type="Proteomes" id="UP000001732">
    <property type="component" value="Chromosome"/>
</dbReference>
<accession>B5Y6B1</accession>
<organism evidence="1 2">
    <name type="scientific">Coprothermobacter proteolyticus (strain ATCC 35245 / DSM 5265 / OCM 4 / BT)</name>
    <dbReference type="NCBI Taxonomy" id="309798"/>
    <lineage>
        <taxon>Bacteria</taxon>
        <taxon>Pseudomonadati</taxon>
        <taxon>Coprothermobacterota</taxon>
        <taxon>Coprothermobacteria</taxon>
        <taxon>Coprothermobacterales</taxon>
        <taxon>Coprothermobacteraceae</taxon>
        <taxon>Coprothermobacter</taxon>
    </lineage>
</organism>
<dbReference type="AlphaFoldDB" id="B5Y6B1"/>
<evidence type="ECO:0000313" key="2">
    <source>
        <dbReference type="Proteomes" id="UP000001732"/>
    </source>
</evidence>
<dbReference type="EMBL" id="CP001145">
    <property type="protein sequence ID" value="ACI16864.1"/>
    <property type="molecule type" value="Genomic_DNA"/>
</dbReference>
<reference evidence="1 2" key="2">
    <citation type="journal article" date="2014" name="Genome Announc.">
        <title>Complete Genome Sequence of Coprothermobacter proteolyticus DSM 5265.</title>
        <authorList>
            <person name="Alexiev A."/>
            <person name="Coil D.A."/>
            <person name="Badger J.H."/>
            <person name="Enticknap J."/>
            <person name="Ward N."/>
            <person name="Robb F.T."/>
            <person name="Eisen J.A."/>
        </authorList>
    </citation>
    <scope>NUCLEOTIDE SEQUENCE [LARGE SCALE GENOMIC DNA]</scope>
    <source>
        <strain evidence="2">ATCC 35245 / DSM 5265 / OCM 4 / BT</strain>
    </source>
</reference>
<protein>
    <submittedName>
        <fullName evidence="1">Uncharacterized protein</fullName>
    </submittedName>
</protein>
<name>B5Y6B1_COPPD</name>
<gene>
    <name evidence="1" type="ordered locus">COPRO5265_1533</name>
</gene>
<reference evidence="2" key="1">
    <citation type="submission" date="2008-08" db="EMBL/GenBank/DDBJ databases">
        <title>The complete genome sequence of Coprothermobacter proteolyticus strain ATCC 5245 / DSM 5265 / BT.</title>
        <authorList>
            <person name="Dodson R.J."/>
            <person name="Durkin A.S."/>
            <person name="Wu M."/>
            <person name="Eisen J."/>
            <person name="Sutton G."/>
        </authorList>
    </citation>
    <scope>NUCLEOTIDE SEQUENCE [LARGE SCALE GENOMIC DNA]</scope>
    <source>
        <strain evidence="2">ATCC 35245 / DSM 5265 / OCM 4 / BT</strain>
    </source>
</reference>